<feature type="transmembrane region" description="Helical" evidence="7">
    <location>
        <begin position="200"/>
        <end position="221"/>
    </location>
</feature>
<dbReference type="Pfam" id="PF00528">
    <property type="entry name" value="BPD_transp_1"/>
    <property type="match status" value="1"/>
</dbReference>
<comment type="similarity">
    <text evidence="7">Belongs to the binding-protein-dependent transport system permease family.</text>
</comment>
<name>A0A6M1QV87_9ACTN</name>
<dbReference type="Pfam" id="PF19300">
    <property type="entry name" value="BPD_transp_1_N"/>
    <property type="match status" value="1"/>
</dbReference>
<dbReference type="PANTHER" id="PTHR43163">
    <property type="entry name" value="DIPEPTIDE TRANSPORT SYSTEM PERMEASE PROTEIN DPPB-RELATED"/>
    <property type="match status" value="1"/>
</dbReference>
<dbReference type="SUPFAM" id="SSF161098">
    <property type="entry name" value="MetI-like"/>
    <property type="match status" value="1"/>
</dbReference>
<dbReference type="CDD" id="cd06261">
    <property type="entry name" value="TM_PBP2"/>
    <property type="match status" value="1"/>
</dbReference>
<accession>A0A6M1QV87</accession>
<dbReference type="RefSeq" id="WP_165111546.1">
    <property type="nucleotide sequence ID" value="NZ_JAALAA010000010.1"/>
</dbReference>
<organism evidence="9 10">
    <name type="scientific">Nocardioides turkmenicus</name>
    <dbReference type="NCBI Taxonomy" id="2711220"/>
    <lineage>
        <taxon>Bacteria</taxon>
        <taxon>Bacillati</taxon>
        <taxon>Actinomycetota</taxon>
        <taxon>Actinomycetes</taxon>
        <taxon>Propionibacteriales</taxon>
        <taxon>Nocardioidaceae</taxon>
        <taxon>Nocardioides</taxon>
    </lineage>
</organism>
<evidence type="ECO:0000256" key="1">
    <source>
        <dbReference type="ARBA" id="ARBA00004651"/>
    </source>
</evidence>
<feature type="transmembrane region" description="Helical" evidence="7">
    <location>
        <begin position="306"/>
        <end position="331"/>
    </location>
</feature>
<feature type="transmembrane region" description="Helical" evidence="7">
    <location>
        <begin position="158"/>
        <end position="180"/>
    </location>
</feature>
<evidence type="ECO:0000256" key="3">
    <source>
        <dbReference type="ARBA" id="ARBA00022475"/>
    </source>
</evidence>
<evidence type="ECO:0000313" key="10">
    <source>
        <dbReference type="Proteomes" id="UP000483261"/>
    </source>
</evidence>
<dbReference type="AlphaFoldDB" id="A0A6M1QV87"/>
<evidence type="ECO:0000256" key="5">
    <source>
        <dbReference type="ARBA" id="ARBA00022989"/>
    </source>
</evidence>
<keyword evidence="3" id="KW-1003">Cell membrane</keyword>
<reference evidence="9 10" key="1">
    <citation type="submission" date="2020-02" db="EMBL/GenBank/DDBJ databases">
        <title>Whole-genome analyses of novel actinobacteria.</title>
        <authorList>
            <person name="Sahin N."/>
        </authorList>
    </citation>
    <scope>NUCLEOTIDE SEQUENCE [LARGE SCALE GENOMIC DNA]</scope>
    <source>
        <strain evidence="9 10">KC13</strain>
    </source>
</reference>
<keyword evidence="2 7" id="KW-0813">Transport</keyword>
<comment type="subcellular location">
    <subcellularLocation>
        <location evidence="1 7">Cell membrane</location>
        <topology evidence="1 7">Multi-pass membrane protein</topology>
    </subcellularLocation>
</comment>
<proteinExistence type="inferred from homology"/>
<dbReference type="Proteomes" id="UP000483261">
    <property type="component" value="Unassembled WGS sequence"/>
</dbReference>
<dbReference type="Gene3D" id="1.10.3720.10">
    <property type="entry name" value="MetI-like"/>
    <property type="match status" value="1"/>
</dbReference>
<evidence type="ECO:0000256" key="7">
    <source>
        <dbReference type="RuleBase" id="RU363032"/>
    </source>
</evidence>
<dbReference type="GO" id="GO:0005886">
    <property type="term" value="C:plasma membrane"/>
    <property type="evidence" value="ECO:0007669"/>
    <property type="project" value="UniProtKB-SubCell"/>
</dbReference>
<comment type="caution">
    <text evidence="9">The sequence shown here is derived from an EMBL/GenBank/DDBJ whole genome shotgun (WGS) entry which is preliminary data.</text>
</comment>
<keyword evidence="5 7" id="KW-1133">Transmembrane helix</keyword>
<sequence length="338" mass="36668">MVAYIIRRVIVGLLMLVAMSFIVFALFMKNPVDPAQFSCGRNCPPERIEETRQALGYDQPLMVQWSSFLKGVVVGREYPADEKMREANPELVTECAAPCLGFSQQLQMTVNEEIAEAAPISISIALVAVVIWVIFGVLFGVLAAVFKGTLVDRGVVGATLSLYAFPTFFVGALLINFVAIKWGLFPAPGYVPIAEGGVGQWLLQLLLPGFTLAAVYMAGYVRMTRAFVLESMSEDYIRTARSKGVKGGKVLFKHALRAALTPLVTMFGLDFAAVLGGAIITEEVFNYYGLGKLAVTANETFDLPTIVGLVLLLGALVIVANIIVDILYAFIDPRVRVA</sequence>
<keyword evidence="4 7" id="KW-0812">Transmembrane</keyword>
<dbReference type="InterPro" id="IPR000515">
    <property type="entry name" value="MetI-like"/>
</dbReference>
<protein>
    <submittedName>
        <fullName evidence="9">ABC transporter permease</fullName>
    </submittedName>
</protein>
<evidence type="ECO:0000256" key="4">
    <source>
        <dbReference type="ARBA" id="ARBA00022692"/>
    </source>
</evidence>
<feature type="transmembrane region" description="Helical" evidence="7">
    <location>
        <begin position="120"/>
        <end position="146"/>
    </location>
</feature>
<evidence type="ECO:0000256" key="2">
    <source>
        <dbReference type="ARBA" id="ARBA00022448"/>
    </source>
</evidence>
<dbReference type="InterPro" id="IPR035906">
    <property type="entry name" value="MetI-like_sf"/>
</dbReference>
<feature type="domain" description="ABC transmembrane type-1" evidence="8">
    <location>
        <begin position="118"/>
        <end position="328"/>
    </location>
</feature>
<evidence type="ECO:0000313" key="9">
    <source>
        <dbReference type="EMBL" id="NGN93825.1"/>
    </source>
</evidence>
<dbReference type="PANTHER" id="PTHR43163:SF6">
    <property type="entry name" value="DIPEPTIDE TRANSPORT SYSTEM PERMEASE PROTEIN DPPB-RELATED"/>
    <property type="match status" value="1"/>
</dbReference>
<keyword evidence="10" id="KW-1185">Reference proteome</keyword>
<evidence type="ECO:0000259" key="8">
    <source>
        <dbReference type="PROSITE" id="PS50928"/>
    </source>
</evidence>
<keyword evidence="6 7" id="KW-0472">Membrane</keyword>
<dbReference type="EMBL" id="JAALAA010000010">
    <property type="protein sequence ID" value="NGN93825.1"/>
    <property type="molecule type" value="Genomic_DNA"/>
</dbReference>
<dbReference type="PROSITE" id="PS50928">
    <property type="entry name" value="ABC_TM1"/>
    <property type="match status" value="1"/>
</dbReference>
<feature type="transmembrane region" description="Helical" evidence="7">
    <location>
        <begin position="9"/>
        <end position="28"/>
    </location>
</feature>
<dbReference type="InterPro" id="IPR045621">
    <property type="entry name" value="BPD_transp_1_N"/>
</dbReference>
<feature type="transmembrane region" description="Helical" evidence="7">
    <location>
        <begin position="259"/>
        <end position="280"/>
    </location>
</feature>
<evidence type="ECO:0000256" key="6">
    <source>
        <dbReference type="ARBA" id="ARBA00023136"/>
    </source>
</evidence>
<gene>
    <name evidence="9" type="ORF">G5C66_13860</name>
</gene>
<dbReference type="GO" id="GO:0055085">
    <property type="term" value="P:transmembrane transport"/>
    <property type="evidence" value="ECO:0007669"/>
    <property type="project" value="InterPro"/>
</dbReference>